<dbReference type="EMBL" id="SWJE01000017">
    <property type="protein sequence ID" value="TKC81627.1"/>
    <property type="molecule type" value="Genomic_DNA"/>
</dbReference>
<protein>
    <submittedName>
        <fullName evidence="2">Uncharacterized protein</fullName>
    </submittedName>
</protein>
<evidence type="ECO:0000256" key="1">
    <source>
        <dbReference type="SAM" id="MobiDB-lite"/>
    </source>
</evidence>
<feature type="compositionally biased region" description="Basic and acidic residues" evidence="1">
    <location>
        <begin position="51"/>
        <end position="61"/>
    </location>
</feature>
<name>A0A4U1HPB4_9BURK</name>
<evidence type="ECO:0000313" key="3">
    <source>
        <dbReference type="Proteomes" id="UP000305539"/>
    </source>
</evidence>
<feature type="region of interest" description="Disordered" evidence="1">
    <location>
        <begin position="42"/>
        <end position="72"/>
    </location>
</feature>
<reference evidence="2 3" key="1">
    <citation type="submission" date="2019-04" db="EMBL/GenBank/DDBJ databases">
        <title>Trinickia sp. 7GSK02, isolated from subtropical forest soil.</title>
        <authorList>
            <person name="Gao Z.-H."/>
            <person name="Qiu L.-H."/>
        </authorList>
    </citation>
    <scope>NUCLEOTIDE SEQUENCE [LARGE SCALE GENOMIC DNA]</scope>
    <source>
        <strain evidence="2 3">7GSK02</strain>
    </source>
</reference>
<evidence type="ECO:0000313" key="2">
    <source>
        <dbReference type="EMBL" id="TKC81627.1"/>
    </source>
</evidence>
<proteinExistence type="predicted"/>
<sequence length="72" mass="7934">MQRLFNGLYARAACHDMPLGEMACEAAVLQLAAHLRKRLVPSQRTAASEQSIRHAKERIDTDPSAPVTQPAH</sequence>
<dbReference type="Proteomes" id="UP000305539">
    <property type="component" value="Unassembled WGS sequence"/>
</dbReference>
<dbReference type="RefSeq" id="WP_136898168.1">
    <property type="nucleotide sequence ID" value="NZ_SWJE01000017.1"/>
</dbReference>
<dbReference type="AlphaFoldDB" id="A0A4U1HPB4"/>
<organism evidence="2 3">
    <name type="scientific">Trinickia terrae</name>
    <dbReference type="NCBI Taxonomy" id="2571161"/>
    <lineage>
        <taxon>Bacteria</taxon>
        <taxon>Pseudomonadati</taxon>
        <taxon>Pseudomonadota</taxon>
        <taxon>Betaproteobacteria</taxon>
        <taxon>Burkholderiales</taxon>
        <taxon>Burkholderiaceae</taxon>
        <taxon>Trinickia</taxon>
    </lineage>
</organism>
<keyword evidence="3" id="KW-1185">Reference proteome</keyword>
<gene>
    <name evidence="2" type="ORF">FAZ69_27045</name>
</gene>
<comment type="caution">
    <text evidence="2">The sequence shown here is derived from an EMBL/GenBank/DDBJ whole genome shotgun (WGS) entry which is preliminary data.</text>
</comment>
<accession>A0A4U1HPB4</accession>